<dbReference type="Pfam" id="PF00308">
    <property type="entry name" value="Bac_DnaA"/>
    <property type="match status" value="2"/>
</dbReference>
<dbReference type="GO" id="GO:0005886">
    <property type="term" value="C:plasma membrane"/>
    <property type="evidence" value="ECO:0007669"/>
    <property type="project" value="TreeGrafter"/>
</dbReference>
<evidence type="ECO:0000313" key="2">
    <source>
        <dbReference type="EMBL" id="KPL14809.1"/>
    </source>
</evidence>
<dbReference type="PANTHER" id="PTHR30050">
    <property type="entry name" value="CHROMOSOMAL REPLICATION INITIATOR PROTEIN DNAA"/>
    <property type="match status" value="1"/>
</dbReference>
<organism evidence="2 3">
    <name type="scientific">candidate division WOR_3 bacterium SM1_77</name>
    <dbReference type="NCBI Taxonomy" id="1703778"/>
    <lineage>
        <taxon>Bacteria</taxon>
        <taxon>Bacteria division WOR-3</taxon>
    </lineage>
</organism>
<sequence length="604" mass="68018">MSYSHTLENFYTHKGNEVAFLAAKKIVELPGEVFNPFYVYGAEGLGKTHLLNAIDNELNKKSATLFLSVKEFEKRIDENASFDSPLIVDDIHTIRDDYRSRLLDVVEQAVADNVQVCFSANVAPQDISDFSPTLCSLIESGLICDLQPALQKDRVELIKKKAEDAGIILPDDLVETLAQVGSGSLTTIVNMINRLITFSSLGNLPSDIDTIKSMLEEFYPKKKVCPIPSVLGMLKSDDIWELVSTASGDLRGEYEKKIYAWELKGFNVSLLKDQKSRDETQLKQAYEDFVGRVRKLIELQRIFHDDLHEGDRLEVMRIESLLFDPRKVGEIERLLASSDKDDRNAKTYRKFSEFLFGACNREAWNTYHDEVLENLGTHNPCFVFGAKGTGKTFFLEAICDDLLSREKAVAFCNLANRDATLNVDDMERNDVLVLDDFHSIVEEESRMNNIMAVVEMCMQSNKQVFIGSVPWEEDLPDRIKSIMDKGLRLELGKPSSDVVVEYLHKHLPNEAAEIIERGLPEFVSFYDIDYYIQSSDQPEHSVVPLGLPGEDSPVGKEEPVVEVEAVSVDGVGVQLVLARGSVNIEDESKYVMPEGSAELIEEKF</sequence>
<dbReference type="InterPro" id="IPR027417">
    <property type="entry name" value="P-loop_NTPase"/>
</dbReference>
<dbReference type="GO" id="GO:0003688">
    <property type="term" value="F:DNA replication origin binding"/>
    <property type="evidence" value="ECO:0007669"/>
    <property type="project" value="TreeGrafter"/>
</dbReference>
<dbReference type="AlphaFoldDB" id="A0A0S8JYI5"/>
<dbReference type="Proteomes" id="UP000050975">
    <property type="component" value="Unassembled WGS sequence"/>
</dbReference>
<feature type="domain" description="Chromosomal replication initiator protein DnaA ATPAse" evidence="1">
    <location>
        <begin position="4"/>
        <end position="145"/>
    </location>
</feature>
<dbReference type="InterPro" id="IPR013317">
    <property type="entry name" value="DnaA_dom"/>
</dbReference>
<comment type="caution">
    <text evidence="2">The sequence shown here is derived from an EMBL/GenBank/DDBJ whole genome shotgun (WGS) entry which is preliminary data.</text>
</comment>
<dbReference type="EMBL" id="LJVE01000034">
    <property type="protein sequence ID" value="KPL14809.1"/>
    <property type="molecule type" value="Genomic_DNA"/>
</dbReference>
<evidence type="ECO:0000313" key="3">
    <source>
        <dbReference type="Proteomes" id="UP000050975"/>
    </source>
</evidence>
<gene>
    <name evidence="2" type="ORF">AMJ74_02675</name>
</gene>
<dbReference type="SUPFAM" id="SSF52540">
    <property type="entry name" value="P-loop containing nucleoside triphosphate hydrolases"/>
    <property type="match status" value="2"/>
</dbReference>
<dbReference type="Gene3D" id="3.40.50.300">
    <property type="entry name" value="P-loop containing nucleotide triphosphate hydrolases"/>
    <property type="match status" value="2"/>
</dbReference>
<dbReference type="CDD" id="cd00009">
    <property type="entry name" value="AAA"/>
    <property type="match status" value="1"/>
</dbReference>
<reference evidence="2 3" key="1">
    <citation type="journal article" date="2015" name="Microbiome">
        <title>Genomic resolution of linkages in carbon, nitrogen, and sulfur cycling among widespread estuary sediment bacteria.</title>
        <authorList>
            <person name="Baker B.J."/>
            <person name="Lazar C.S."/>
            <person name="Teske A.P."/>
            <person name="Dick G.J."/>
        </authorList>
    </citation>
    <scope>NUCLEOTIDE SEQUENCE [LARGE SCALE GENOMIC DNA]</scope>
    <source>
        <strain evidence="2">SM1_77</strain>
    </source>
</reference>
<proteinExistence type="predicted"/>
<protein>
    <recommendedName>
        <fullName evidence="1">Chromosomal replication initiator protein DnaA ATPAse domain-containing protein</fullName>
    </recommendedName>
</protein>
<name>A0A0S8JYI5_UNCW3</name>
<dbReference type="Gene3D" id="1.10.8.60">
    <property type="match status" value="1"/>
</dbReference>
<evidence type="ECO:0000259" key="1">
    <source>
        <dbReference type="Pfam" id="PF00308"/>
    </source>
</evidence>
<dbReference type="GO" id="GO:0006270">
    <property type="term" value="P:DNA replication initiation"/>
    <property type="evidence" value="ECO:0007669"/>
    <property type="project" value="TreeGrafter"/>
</dbReference>
<feature type="domain" description="Chromosomal replication initiator protein DnaA ATPAse" evidence="1">
    <location>
        <begin position="350"/>
        <end position="488"/>
    </location>
</feature>
<dbReference type="PANTHER" id="PTHR30050:SF2">
    <property type="entry name" value="CHROMOSOMAL REPLICATION INITIATOR PROTEIN DNAA"/>
    <property type="match status" value="1"/>
</dbReference>
<accession>A0A0S8JYI5</accession>